<evidence type="ECO:0000256" key="6">
    <source>
        <dbReference type="HAMAP-Rule" id="MF_00265"/>
    </source>
</evidence>
<reference evidence="9" key="1">
    <citation type="journal article" date="2019" name="Int. J. Syst. Evol. Microbiol.">
        <title>The Global Catalogue of Microorganisms (GCM) 10K type strain sequencing project: providing services to taxonomists for standard genome sequencing and annotation.</title>
        <authorList>
            <consortium name="The Broad Institute Genomics Platform"/>
            <consortium name="The Broad Institute Genome Sequencing Center for Infectious Disease"/>
            <person name="Wu L."/>
            <person name="Ma J."/>
        </authorList>
    </citation>
    <scope>NUCLEOTIDE SEQUENCE [LARGE SCALE GENOMIC DNA]</scope>
    <source>
        <strain evidence="9">JCM 15592</strain>
    </source>
</reference>
<dbReference type="EC" id="3.1.-.-" evidence="6"/>
<feature type="domain" description="PIN" evidence="7">
    <location>
        <begin position="2"/>
        <end position="119"/>
    </location>
</feature>
<gene>
    <name evidence="8" type="primary">vapC1</name>
    <name evidence="6" type="synonym">vapC</name>
    <name evidence="8" type="ORF">GCM10009811_13670</name>
</gene>
<evidence type="ECO:0000313" key="9">
    <source>
        <dbReference type="Proteomes" id="UP001499938"/>
    </source>
</evidence>
<evidence type="ECO:0000256" key="4">
    <source>
        <dbReference type="ARBA" id="ARBA00022801"/>
    </source>
</evidence>
<organism evidence="8 9">
    <name type="scientific">Nostocoides veronense</name>
    <dbReference type="NCBI Taxonomy" id="330836"/>
    <lineage>
        <taxon>Bacteria</taxon>
        <taxon>Bacillati</taxon>
        <taxon>Actinomycetota</taxon>
        <taxon>Actinomycetes</taxon>
        <taxon>Micrococcales</taxon>
        <taxon>Intrasporangiaceae</taxon>
        <taxon>Nostocoides</taxon>
    </lineage>
</organism>
<dbReference type="HAMAP" id="MF_00265">
    <property type="entry name" value="VapC_Nob1"/>
    <property type="match status" value="1"/>
</dbReference>
<feature type="binding site" evidence="6">
    <location>
        <position position="5"/>
    </location>
    <ligand>
        <name>Mg(2+)</name>
        <dbReference type="ChEBI" id="CHEBI:18420"/>
    </ligand>
</feature>
<keyword evidence="3 6" id="KW-0479">Metal-binding</keyword>
<dbReference type="InterPro" id="IPR044153">
    <property type="entry name" value="PIN_Pae0151-like"/>
</dbReference>
<evidence type="ECO:0000256" key="5">
    <source>
        <dbReference type="ARBA" id="ARBA00022842"/>
    </source>
</evidence>
<feature type="binding site" evidence="6">
    <location>
        <position position="94"/>
    </location>
    <ligand>
        <name>Mg(2+)</name>
        <dbReference type="ChEBI" id="CHEBI:18420"/>
    </ligand>
</feature>
<name>A0ABP4XP45_9MICO</name>
<keyword evidence="4 6" id="KW-0378">Hydrolase</keyword>
<dbReference type="InterPro" id="IPR051619">
    <property type="entry name" value="TypeII_TA_RNase_PINc/VapC"/>
</dbReference>
<keyword evidence="1 6" id="KW-1277">Toxin-antitoxin system</keyword>
<evidence type="ECO:0000256" key="2">
    <source>
        <dbReference type="ARBA" id="ARBA00022722"/>
    </source>
</evidence>
<dbReference type="Gene3D" id="3.40.50.1010">
    <property type="entry name" value="5'-nuclease"/>
    <property type="match status" value="1"/>
</dbReference>
<dbReference type="SUPFAM" id="SSF88723">
    <property type="entry name" value="PIN domain-like"/>
    <property type="match status" value="1"/>
</dbReference>
<keyword evidence="2 6" id="KW-0540">Nuclease</keyword>
<dbReference type="Proteomes" id="UP001499938">
    <property type="component" value="Unassembled WGS sequence"/>
</dbReference>
<comment type="caution">
    <text evidence="8">The sequence shown here is derived from an EMBL/GenBank/DDBJ whole genome shotgun (WGS) entry which is preliminary data.</text>
</comment>
<dbReference type="InterPro" id="IPR022907">
    <property type="entry name" value="VapC_family"/>
</dbReference>
<evidence type="ECO:0000256" key="3">
    <source>
        <dbReference type="ARBA" id="ARBA00022723"/>
    </source>
</evidence>
<dbReference type="EMBL" id="BAAAPO010000022">
    <property type="protein sequence ID" value="GAA1790031.1"/>
    <property type="molecule type" value="Genomic_DNA"/>
</dbReference>
<evidence type="ECO:0000256" key="1">
    <source>
        <dbReference type="ARBA" id="ARBA00022649"/>
    </source>
</evidence>
<dbReference type="InterPro" id="IPR002716">
    <property type="entry name" value="PIN_dom"/>
</dbReference>
<comment type="function">
    <text evidence="6">Toxic component of a toxin-antitoxin (TA) system. An RNase.</text>
</comment>
<dbReference type="InterPro" id="IPR029060">
    <property type="entry name" value="PIN-like_dom_sf"/>
</dbReference>
<evidence type="ECO:0000259" key="7">
    <source>
        <dbReference type="Pfam" id="PF01850"/>
    </source>
</evidence>
<proteinExistence type="inferred from homology"/>
<comment type="similarity">
    <text evidence="6">Belongs to the PINc/VapC protein family.</text>
</comment>
<dbReference type="Pfam" id="PF01850">
    <property type="entry name" value="PIN"/>
    <property type="match status" value="1"/>
</dbReference>
<comment type="cofactor">
    <cofactor evidence="6">
        <name>Mg(2+)</name>
        <dbReference type="ChEBI" id="CHEBI:18420"/>
    </cofactor>
</comment>
<dbReference type="CDD" id="cd09873">
    <property type="entry name" value="PIN_Pae0151-like"/>
    <property type="match status" value="1"/>
</dbReference>
<evidence type="ECO:0000313" key="8">
    <source>
        <dbReference type="EMBL" id="GAA1790031.1"/>
    </source>
</evidence>
<dbReference type="PANTHER" id="PTHR35901:SF1">
    <property type="entry name" value="EXONUCLEASE VAPC9"/>
    <property type="match status" value="1"/>
</dbReference>
<dbReference type="RefSeq" id="WP_344082852.1">
    <property type="nucleotide sequence ID" value="NZ_BAAAPO010000022.1"/>
</dbReference>
<accession>A0ABP4XP45</accession>
<dbReference type="PANTHER" id="PTHR35901">
    <property type="entry name" value="RIBONUCLEASE VAPC3"/>
    <property type="match status" value="1"/>
</dbReference>
<protein>
    <recommendedName>
        <fullName evidence="6">Ribonuclease VapC</fullName>
        <shortName evidence="6">RNase VapC</shortName>
        <ecNumber evidence="6">3.1.-.-</ecNumber>
    </recommendedName>
    <alternativeName>
        <fullName evidence="6">Toxin VapC</fullName>
    </alternativeName>
</protein>
<keyword evidence="9" id="KW-1185">Reference proteome</keyword>
<keyword evidence="5 6" id="KW-0460">Magnesium</keyword>
<keyword evidence="6" id="KW-0800">Toxin</keyword>
<sequence length="129" mass="14123">MVVLDAGAMVVALLDEGASHDRVHGLLRAGCHAPDVLRLEVQSVLRRLERAGLVPREMVESAHKLFTRFPIDYVTHAGLAVRCWELRHTVTPFDAAYVAIAEGLDVPLVTTDARLSRASGLRCTIEVLT</sequence>